<sequence length="83" mass="9597">MLRLRVKLLKLFVKLILFLSYGSSVHFYFICCLSYCSYCPTVVNGEYIQSNILKNLSYGDSSFNNMNTALFVDSVFLTIFLKQ</sequence>
<proteinExistence type="predicted"/>
<keyword evidence="1" id="KW-0472">Membrane</keyword>
<keyword evidence="1" id="KW-1133">Transmembrane helix</keyword>
<organism evidence="2 3">
    <name type="scientific">Hymenochirus boettgeri</name>
    <name type="common">Congo dwarf clawed frog</name>
    <dbReference type="NCBI Taxonomy" id="247094"/>
    <lineage>
        <taxon>Eukaryota</taxon>
        <taxon>Metazoa</taxon>
        <taxon>Chordata</taxon>
        <taxon>Craniata</taxon>
        <taxon>Vertebrata</taxon>
        <taxon>Euteleostomi</taxon>
        <taxon>Amphibia</taxon>
        <taxon>Batrachia</taxon>
        <taxon>Anura</taxon>
        <taxon>Pipoidea</taxon>
        <taxon>Pipidae</taxon>
        <taxon>Pipinae</taxon>
        <taxon>Hymenochirus</taxon>
    </lineage>
</organism>
<name>A0A8T2IVX1_9PIPI</name>
<reference evidence="2" key="1">
    <citation type="thesis" date="2020" institute="ProQuest LLC" country="789 East Eisenhower Parkway, Ann Arbor, MI, USA">
        <title>Comparative Genomics and Chromosome Evolution.</title>
        <authorList>
            <person name="Mudd A.B."/>
        </authorList>
    </citation>
    <scope>NUCLEOTIDE SEQUENCE</scope>
    <source>
        <strain evidence="2">Female2</strain>
        <tissue evidence="2">Blood</tissue>
    </source>
</reference>
<dbReference type="Proteomes" id="UP000812440">
    <property type="component" value="Chromosome 7"/>
</dbReference>
<evidence type="ECO:0000313" key="2">
    <source>
        <dbReference type="EMBL" id="KAG8435210.1"/>
    </source>
</evidence>
<comment type="caution">
    <text evidence="2">The sequence shown here is derived from an EMBL/GenBank/DDBJ whole genome shotgun (WGS) entry which is preliminary data.</text>
</comment>
<evidence type="ECO:0000313" key="3">
    <source>
        <dbReference type="Proteomes" id="UP000812440"/>
    </source>
</evidence>
<keyword evidence="3" id="KW-1185">Reference proteome</keyword>
<gene>
    <name evidence="2" type="ORF">GDO86_013233</name>
</gene>
<protein>
    <submittedName>
        <fullName evidence="2">Uncharacterized protein</fullName>
    </submittedName>
</protein>
<dbReference type="EMBL" id="JAACNH010000008">
    <property type="protein sequence ID" value="KAG8435210.1"/>
    <property type="molecule type" value="Genomic_DNA"/>
</dbReference>
<accession>A0A8T2IVX1</accession>
<dbReference type="AlphaFoldDB" id="A0A8T2IVX1"/>
<feature type="transmembrane region" description="Helical" evidence="1">
    <location>
        <begin position="12"/>
        <end position="30"/>
    </location>
</feature>
<evidence type="ECO:0000256" key="1">
    <source>
        <dbReference type="SAM" id="Phobius"/>
    </source>
</evidence>
<keyword evidence="1" id="KW-0812">Transmembrane</keyword>